<dbReference type="Pfam" id="PF05016">
    <property type="entry name" value="ParE_toxin"/>
    <property type="match status" value="1"/>
</dbReference>
<keyword evidence="1" id="KW-1277">Toxin-antitoxin system</keyword>
<evidence type="ECO:0000313" key="3">
    <source>
        <dbReference type="Proteomes" id="UP001065682"/>
    </source>
</evidence>
<accession>A0A9E4ZJ52</accession>
<dbReference type="RefSeq" id="WP_390895685.1">
    <property type="nucleotide sequence ID" value="NZ_VHLL01000001.1"/>
</dbReference>
<protein>
    <submittedName>
        <fullName evidence="2">Type II toxin-antitoxin system RelE/ParE family toxin</fullName>
    </submittedName>
</protein>
<dbReference type="Gene3D" id="3.30.2310.20">
    <property type="entry name" value="RelE-like"/>
    <property type="match status" value="1"/>
</dbReference>
<evidence type="ECO:0000313" key="2">
    <source>
        <dbReference type="EMBL" id="MCT8336498.1"/>
    </source>
</evidence>
<dbReference type="SUPFAM" id="SSF143011">
    <property type="entry name" value="RelE-like"/>
    <property type="match status" value="1"/>
</dbReference>
<dbReference type="PANTHER" id="PTHR38813:SF1">
    <property type="entry name" value="TOXIN RELE1-RELATED"/>
    <property type="match status" value="1"/>
</dbReference>
<name>A0A9E4ZJ52_9EURY</name>
<keyword evidence="3" id="KW-1185">Reference proteome</keyword>
<reference evidence="2" key="1">
    <citation type="submission" date="2019-06" db="EMBL/GenBank/DDBJ databases">
        <title>Methanoculleus strain from Tamsui River, Taipei, Taiwan.</title>
        <authorList>
            <person name="You Y.-T."/>
            <person name="Chen S.-C."/>
            <person name="Lai S.-J."/>
            <person name="Lee Y.-C."/>
            <person name="Lai M.-C."/>
        </authorList>
    </citation>
    <scope>NUCLEOTIDE SEQUENCE</scope>
    <source>
        <strain evidence="2">Afa-1</strain>
    </source>
</reference>
<sequence length="88" mass="10183">MAGYAIRVKASVERDVAVLPRDSVLRIFQSIDALSENPLPHGVRKLSGAEHLYRTQVGDYRIIYAVHHEEREIIILYIRHRRSAYRGL</sequence>
<evidence type="ECO:0000256" key="1">
    <source>
        <dbReference type="ARBA" id="ARBA00022649"/>
    </source>
</evidence>
<dbReference type="InterPro" id="IPR035093">
    <property type="entry name" value="RelE/ParE_toxin_dom_sf"/>
</dbReference>
<proteinExistence type="predicted"/>
<dbReference type="Proteomes" id="UP001065682">
    <property type="component" value="Unassembled WGS sequence"/>
</dbReference>
<gene>
    <name evidence="2" type="ORF">FKB36_03055</name>
</gene>
<dbReference type="AlphaFoldDB" id="A0A9E4ZJ52"/>
<dbReference type="InterPro" id="IPR007712">
    <property type="entry name" value="RelE/ParE_toxin"/>
</dbReference>
<dbReference type="PANTHER" id="PTHR38813">
    <property type="match status" value="1"/>
</dbReference>
<dbReference type="InterPro" id="IPR052747">
    <property type="entry name" value="TA_system_RelE_toxin"/>
</dbReference>
<dbReference type="EMBL" id="VHLL01000001">
    <property type="protein sequence ID" value="MCT8336498.1"/>
    <property type="molecule type" value="Genomic_DNA"/>
</dbReference>
<comment type="caution">
    <text evidence="2">The sequence shown here is derived from an EMBL/GenBank/DDBJ whole genome shotgun (WGS) entry which is preliminary data.</text>
</comment>
<organism evidence="2 3">
    <name type="scientific">Methanoculleus formosensis</name>
    <dbReference type="NCBI Taxonomy" id="2590886"/>
    <lineage>
        <taxon>Archaea</taxon>
        <taxon>Methanobacteriati</taxon>
        <taxon>Methanobacteriota</taxon>
        <taxon>Stenosarchaea group</taxon>
        <taxon>Methanomicrobia</taxon>
        <taxon>Methanomicrobiales</taxon>
        <taxon>Methanomicrobiaceae</taxon>
        <taxon>Methanoculleus</taxon>
    </lineage>
</organism>